<accession>A0A0F9A0X4</accession>
<sequence length="40" mass="4515">NYFNSSVENAVLTIEKYATSLEIVYEKLTQKFCEQEGGPA</sequence>
<name>A0A0F9A0X4_9ZZZZ</name>
<dbReference type="EMBL" id="LAZR01045027">
    <property type="protein sequence ID" value="KKL00817.1"/>
    <property type="molecule type" value="Genomic_DNA"/>
</dbReference>
<feature type="non-terminal residue" evidence="1">
    <location>
        <position position="1"/>
    </location>
</feature>
<proteinExistence type="predicted"/>
<dbReference type="AlphaFoldDB" id="A0A0F9A0X4"/>
<evidence type="ECO:0000313" key="1">
    <source>
        <dbReference type="EMBL" id="KKL00817.1"/>
    </source>
</evidence>
<protein>
    <submittedName>
        <fullName evidence="1">Uncharacterized protein</fullName>
    </submittedName>
</protein>
<reference evidence="1" key="1">
    <citation type="journal article" date="2015" name="Nature">
        <title>Complex archaea that bridge the gap between prokaryotes and eukaryotes.</title>
        <authorList>
            <person name="Spang A."/>
            <person name="Saw J.H."/>
            <person name="Jorgensen S.L."/>
            <person name="Zaremba-Niedzwiedzka K."/>
            <person name="Martijn J."/>
            <person name="Lind A.E."/>
            <person name="van Eijk R."/>
            <person name="Schleper C."/>
            <person name="Guy L."/>
            <person name="Ettema T.J."/>
        </authorList>
    </citation>
    <scope>NUCLEOTIDE SEQUENCE</scope>
</reference>
<organism evidence="1">
    <name type="scientific">marine sediment metagenome</name>
    <dbReference type="NCBI Taxonomy" id="412755"/>
    <lineage>
        <taxon>unclassified sequences</taxon>
        <taxon>metagenomes</taxon>
        <taxon>ecological metagenomes</taxon>
    </lineage>
</organism>
<comment type="caution">
    <text evidence="1">The sequence shown here is derived from an EMBL/GenBank/DDBJ whole genome shotgun (WGS) entry which is preliminary data.</text>
</comment>
<gene>
    <name evidence="1" type="ORF">LCGC14_2628570</name>
</gene>